<dbReference type="KEGG" id="cal:CAALFM_C304440CA"/>
<proteinExistence type="predicted"/>
<protein>
    <recommendedName>
        <fullName evidence="1">T6SS Phospholipase effector Tle1-like catalytic domain-containing protein</fullName>
    </recommendedName>
</protein>
<reference evidence="3 4" key="1">
    <citation type="journal article" date="2004" name="Proc. Natl. Acad. Sci. U.S.A.">
        <title>The diploid genome sequence of Candida albicans.</title>
        <authorList>
            <person name="Jones T."/>
            <person name="Federspiel N.A."/>
            <person name="Chibana H."/>
            <person name="Dungan J."/>
            <person name="Kalman S."/>
            <person name="Magee B.B."/>
            <person name="Newport G."/>
            <person name="Thorstenson Y.R."/>
            <person name="Agabian N."/>
            <person name="Magee P.T."/>
            <person name="Davis R.W."/>
            <person name="Scherer S."/>
        </authorList>
    </citation>
    <scope>NUCLEOTIDE SEQUENCE [LARGE SCALE GENOMIC DNA]</scope>
    <source>
        <strain evidence="4">SC5314 / ATCC MYA-2876</strain>
    </source>
</reference>
<dbReference type="eggNOG" id="ENOG502QPR9">
    <property type="taxonomic scope" value="Eukaryota"/>
</dbReference>
<evidence type="ECO:0000313" key="4">
    <source>
        <dbReference type="Proteomes" id="UP000000559"/>
    </source>
</evidence>
<dbReference type="STRING" id="237561.A0A1D8PJY0"/>
<reference evidence="3 4" key="2">
    <citation type="journal article" date="2007" name="Genome Biol.">
        <title>Assembly of the Candida albicans genome into sixteen supercontigs aligned on the eight chromosomes.</title>
        <authorList>
            <person name="van het Hoog M."/>
            <person name="Rast T.J."/>
            <person name="Martchenko M."/>
            <person name="Grindle S."/>
            <person name="Dignard D."/>
            <person name="Hogues H."/>
            <person name="Cuomo C."/>
            <person name="Berriman M."/>
            <person name="Scherer S."/>
            <person name="Magee B.B."/>
            <person name="Whiteway M."/>
            <person name="Chibana H."/>
            <person name="Nantel A."/>
            <person name="Magee P.T."/>
        </authorList>
    </citation>
    <scope>GENOME REANNOTATION</scope>
    <source>
        <strain evidence="4">SC5314 / ATCC MYA-2876</strain>
    </source>
</reference>
<reference evidence="3 4" key="3">
    <citation type="journal article" date="2013" name="Genome Biol.">
        <title>Assembly of a phased diploid Candida albicans genome facilitates allele-specific measurements and provides a simple model for repeat and indel structure.</title>
        <authorList>
            <person name="Muzzey D."/>
            <person name="Schwartz K."/>
            <person name="Weissman J.S."/>
            <person name="Sherlock G."/>
        </authorList>
    </citation>
    <scope>NUCLEOTIDE SEQUENCE [LARGE SCALE GENOMIC DNA]</scope>
    <source>
        <strain evidence="4">SC5314 / ATCC MYA-2876</strain>
    </source>
</reference>
<evidence type="ECO:0000259" key="1">
    <source>
        <dbReference type="Pfam" id="PF09994"/>
    </source>
</evidence>
<dbReference type="CGD" id="CAL0000196372">
    <property type="gene designation" value="orf19.13315"/>
</dbReference>
<dbReference type="OrthoDB" id="3162439at2759"/>
<sequence>MSLVEEPMIVNNGKNHPTHHNASKSIQKTNHSKSIVLCFDGTENEFGPKPFTNVLKLFQMLDRNNSSQICYYQPGIGSKFNADINNVFEKNFTSTVLSKITNRADSLVAFTLEKHVIAAYSFLTSVYKTNDKIYLFGFSRGSFTARIIAGMIELLGLVNSGLEDMAPLAWRIYTSWEYAGQPVIHSENKTSTMAKEFKKSFSRTDVRVHFMGLWDSVNSVGILWDRMFPYTIKTANVDHTRHAISIDERRSKYKQQLFSPIESSDVGSKGSNTYSSPISYGSFTSVRSLVDILKQFVERFNRRKSRPLPAINDLIEVYFPGNHGDIGGGWKASSDNQVLSSVSLRWMLAHAIKYGVRFQPQSISQWSSDHPPISSFLSPNHDILSFSSKSPDSRSDIVLPEFPIKLFAGRGEESFLYVLFWWILELIPFLRITEIQEDGYWKRAFVPNLGKHRVLPSTSLFHWSVFYRLHYAADYNPKNLHNLSLGEKFIESLMQFKIFKFNEIYSYSENLTVKKIKNDWTPRFWKKVPDELSEYLEKDANL</sequence>
<dbReference type="RefSeq" id="XP_019330864.1">
    <property type="nucleotide sequence ID" value="XM_019475319.1"/>
</dbReference>
<accession>A0A1D8PJY0</accession>
<keyword evidence="4" id="KW-1185">Reference proteome</keyword>
<dbReference type="InterPro" id="IPR018712">
    <property type="entry name" value="Tle1-like_cat"/>
</dbReference>
<feature type="domain" description="T6SS Phospholipase effector Tle1-like catalytic" evidence="1">
    <location>
        <begin position="33"/>
        <end position="349"/>
    </location>
</feature>
<dbReference type="Pfam" id="PF09994">
    <property type="entry name" value="T6SS_Tle1-like_cat"/>
    <property type="match status" value="1"/>
</dbReference>
<dbReference type="InParanoid" id="A0A1D8PJY0"/>
<dbReference type="VEuPathDB" id="FungiDB:C3_04440C_A"/>
<dbReference type="GeneID" id="3635205"/>
<gene>
    <name evidence="3" type="ordered locus">CAALFM_C304440CA</name>
    <name evidence="2" type="ordered locus">orf19.13315</name>
</gene>
<name>A0A1D8PJY0_CANAL</name>
<dbReference type="PANTHER" id="PTHR33840">
    <property type="match status" value="1"/>
</dbReference>
<dbReference type="PANTHER" id="PTHR33840:SF2">
    <property type="entry name" value="TLE1 PHOSPHOLIPASE DOMAIN-CONTAINING PROTEIN"/>
    <property type="match status" value="1"/>
</dbReference>
<evidence type="ECO:0000313" key="2">
    <source>
        <dbReference type="CGD" id="CAL0000196372"/>
    </source>
</evidence>
<dbReference type="OMA" id="FENAWMQ"/>
<dbReference type="AlphaFoldDB" id="A0A1D8PJY0"/>
<dbReference type="FunCoup" id="A0A1D8PJY0">
    <property type="interactions" value="28"/>
</dbReference>
<organism evidence="3 4">
    <name type="scientific">Candida albicans (strain SC5314 / ATCC MYA-2876)</name>
    <name type="common">Yeast</name>
    <dbReference type="NCBI Taxonomy" id="237561"/>
    <lineage>
        <taxon>Eukaryota</taxon>
        <taxon>Fungi</taxon>
        <taxon>Dikarya</taxon>
        <taxon>Ascomycota</taxon>
        <taxon>Saccharomycotina</taxon>
        <taxon>Pichiomycetes</taxon>
        <taxon>Debaryomycetaceae</taxon>
        <taxon>Candida/Lodderomyces clade</taxon>
        <taxon>Candida</taxon>
    </lineage>
</organism>
<evidence type="ECO:0000313" key="3">
    <source>
        <dbReference type="EMBL" id="AOW28462.1"/>
    </source>
</evidence>
<dbReference type="Proteomes" id="UP000000559">
    <property type="component" value="Chromosome 3"/>
</dbReference>
<dbReference type="EMBL" id="CP017625">
    <property type="protein sequence ID" value="AOW28462.1"/>
    <property type="molecule type" value="Genomic_DNA"/>
</dbReference>